<accession>A0A4U5NBA7</accession>
<evidence type="ECO:0000256" key="6">
    <source>
        <dbReference type="ARBA" id="ARBA00037818"/>
    </source>
</evidence>
<comment type="caution">
    <text evidence="10">The sequence shown here is derived from an EMBL/GenBank/DDBJ whole genome shotgun (WGS) entry which is preliminary data.</text>
</comment>
<dbReference type="EMBL" id="AZBU02000004">
    <property type="protein sequence ID" value="TKR79904.1"/>
    <property type="molecule type" value="Genomic_DNA"/>
</dbReference>
<keyword evidence="2" id="KW-0963">Cytoplasm</keyword>
<proteinExistence type="predicted"/>
<name>A0A4U5NBA7_STECR</name>
<evidence type="ECO:0000256" key="1">
    <source>
        <dbReference type="ARBA" id="ARBA00004245"/>
    </source>
</evidence>
<keyword evidence="3 7" id="KW-0206">Cytoskeleton</keyword>
<evidence type="ECO:0000256" key="4">
    <source>
        <dbReference type="ARBA" id="ARBA00023273"/>
    </source>
</evidence>
<dbReference type="InterPro" id="IPR008962">
    <property type="entry name" value="PapD-like_sf"/>
</dbReference>
<evidence type="ECO:0000313" key="11">
    <source>
        <dbReference type="Proteomes" id="UP000298663"/>
    </source>
</evidence>
<evidence type="ECO:0000256" key="3">
    <source>
        <dbReference type="ARBA" id="ARBA00023212"/>
    </source>
</evidence>
<sequence>MLHSFIRESSSVPDGRSMVRSSCESLRRQPSNVQKPPSMMPSQRESVVCVCATVALYLAYGSHARFVCHLFTSGPAAIHNLLMLRGEMTREQMSFTLLYWSLQGFLVIADSILNDLTGYYVAKFLVLTMMLAQAMGSSAGGHEEDASKAGLSKAASSAQAYNTLKAKQNSLFTETSMATKNRTSATDMRRGDVDTSEISTSSVTLPAPKDLNNTLMNCFTALQIQSPKEITESTCDPSTGDAKFTMTLGTTTVASSSPVHANPDLITTPGKTLTFSYPNRLQSVLYVTNRSDRRIMWAIKTNSRKRIAANPAFGMLAPGGYLQVDVAVNLEEPHPKEKTDRMSIDYMFVDDPKTGEPKFDHTLFLDDKIDKERKFFNVCYE</sequence>
<dbReference type="InterPro" id="IPR000535">
    <property type="entry name" value="MSP_dom"/>
</dbReference>
<dbReference type="GO" id="GO:0031143">
    <property type="term" value="C:pseudopodium"/>
    <property type="evidence" value="ECO:0007669"/>
    <property type="project" value="UniProtKB-SubCell"/>
</dbReference>
<dbReference type="OrthoDB" id="5823282at2759"/>
<reference evidence="10 11" key="1">
    <citation type="journal article" date="2015" name="Genome Biol.">
        <title>Comparative genomics of Steinernema reveals deeply conserved gene regulatory networks.</title>
        <authorList>
            <person name="Dillman A.R."/>
            <person name="Macchietto M."/>
            <person name="Porter C.F."/>
            <person name="Rogers A."/>
            <person name="Williams B."/>
            <person name="Antoshechkin I."/>
            <person name="Lee M.M."/>
            <person name="Goodwin Z."/>
            <person name="Lu X."/>
            <person name="Lewis E.E."/>
            <person name="Goodrich-Blair H."/>
            <person name="Stock S.P."/>
            <person name="Adams B.J."/>
            <person name="Sternberg P.W."/>
            <person name="Mortazavi A."/>
        </authorList>
    </citation>
    <scope>NUCLEOTIDE SEQUENCE [LARGE SCALE GENOMIC DNA]</scope>
    <source>
        <strain evidence="10 11">ALL</strain>
    </source>
</reference>
<evidence type="ECO:0000256" key="2">
    <source>
        <dbReference type="ARBA" id="ARBA00022490"/>
    </source>
</evidence>
<organism evidence="10 11">
    <name type="scientific">Steinernema carpocapsae</name>
    <name type="common">Entomopathogenic nematode</name>
    <dbReference type="NCBI Taxonomy" id="34508"/>
    <lineage>
        <taxon>Eukaryota</taxon>
        <taxon>Metazoa</taxon>
        <taxon>Ecdysozoa</taxon>
        <taxon>Nematoda</taxon>
        <taxon>Chromadorea</taxon>
        <taxon>Rhabditida</taxon>
        <taxon>Tylenchina</taxon>
        <taxon>Panagrolaimomorpha</taxon>
        <taxon>Strongyloidoidea</taxon>
        <taxon>Steinernematidae</taxon>
        <taxon>Steinernema</taxon>
    </lineage>
</organism>
<evidence type="ECO:0000313" key="10">
    <source>
        <dbReference type="EMBL" id="TKR79904.1"/>
    </source>
</evidence>
<comment type="subcellular location">
    <subcellularLocation>
        <location evidence="6">Cell projection</location>
        <location evidence="6">Pseudopodium</location>
    </subcellularLocation>
    <subcellularLocation>
        <location evidence="1">Cytoplasm</location>
        <location evidence="1">Cytoskeleton</location>
    </subcellularLocation>
</comment>
<reference evidence="10 11" key="2">
    <citation type="journal article" date="2019" name="G3 (Bethesda)">
        <title>Hybrid Assembly of the Genome of the Entomopathogenic Nematode Steinernema carpocapsae Identifies the X-Chromosome.</title>
        <authorList>
            <person name="Serra L."/>
            <person name="Macchietto M."/>
            <person name="Macias-Munoz A."/>
            <person name="McGill C.J."/>
            <person name="Rodriguez I.M."/>
            <person name="Rodriguez B."/>
            <person name="Murad R."/>
            <person name="Mortazavi A."/>
        </authorList>
    </citation>
    <scope>NUCLEOTIDE SEQUENCE [LARGE SCALE GENOMIC DNA]</scope>
    <source>
        <strain evidence="10 11">ALL</strain>
    </source>
</reference>
<feature type="domain" description="MSP" evidence="9">
    <location>
        <begin position="264"/>
        <end position="381"/>
    </location>
</feature>
<dbReference type="InterPro" id="IPR013783">
    <property type="entry name" value="Ig-like_fold"/>
</dbReference>
<dbReference type="GO" id="GO:0005856">
    <property type="term" value="C:cytoskeleton"/>
    <property type="evidence" value="ECO:0007669"/>
    <property type="project" value="UniProtKB-SubCell"/>
</dbReference>
<keyword evidence="11" id="KW-1185">Reference proteome</keyword>
<dbReference type="PANTHER" id="PTHR22920">
    <property type="entry name" value="MAJOR SPERM PROTEIN"/>
    <property type="match status" value="1"/>
</dbReference>
<dbReference type="Gene3D" id="2.60.40.10">
    <property type="entry name" value="Immunoglobulins"/>
    <property type="match status" value="1"/>
</dbReference>
<dbReference type="InterPro" id="IPR051155">
    <property type="entry name" value="Nematode_MSP"/>
</dbReference>
<evidence type="ECO:0000256" key="8">
    <source>
        <dbReference type="SAM" id="MobiDB-lite"/>
    </source>
</evidence>
<keyword evidence="4" id="KW-0966">Cell projection</keyword>
<dbReference type="SUPFAM" id="SSF49354">
    <property type="entry name" value="PapD-like"/>
    <property type="match status" value="1"/>
</dbReference>
<gene>
    <name evidence="10" type="ORF">L596_014055</name>
</gene>
<dbReference type="Pfam" id="PF00635">
    <property type="entry name" value="Motile_Sperm"/>
    <property type="match status" value="1"/>
</dbReference>
<dbReference type="Proteomes" id="UP000298663">
    <property type="component" value="Unassembled WGS sequence"/>
</dbReference>
<protein>
    <recommendedName>
        <fullName evidence="7">Major sperm protein</fullName>
    </recommendedName>
</protein>
<evidence type="ECO:0000256" key="5">
    <source>
        <dbReference type="ARBA" id="ARBA00037744"/>
    </source>
</evidence>
<evidence type="ECO:0000256" key="7">
    <source>
        <dbReference type="RuleBase" id="RU003425"/>
    </source>
</evidence>
<feature type="region of interest" description="Disordered" evidence="8">
    <location>
        <begin position="181"/>
        <end position="201"/>
    </location>
</feature>
<dbReference type="PANTHER" id="PTHR22920:SF7">
    <property type="entry name" value="MSP DOMAIN-CONTAINING PROTEIN-RELATED"/>
    <property type="match status" value="1"/>
</dbReference>
<dbReference type="PROSITE" id="PS50202">
    <property type="entry name" value="MSP"/>
    <property type="match status" value="1"/>
</dbReference>
<dbReference type="AlphaFoldDB" id="A0A4U5NBA7"/>
<comment type="function">
    <text evidence="5 7">Central component in molecular interactions underlying sperm crawling. Forms an extensive filament system that extends from sperm villipoda, along the leading edge of the pseudopod.</text>
</comment>
<evidence type="ECO:0000259" key="9">
    <source>
        <dbReference type="PROSITE" id="PS50202"/>
    </source>
</evidence>